<dbReference type="Gene3D" id="3.20.20.140">
    <property type="entry name" value="Metal-dependent hydrolases"/>
    <property type="match status" value="1"/>
</dbReference>
<keyword evidence="3" id="KW-1185">Reference proteome</keyword>
<sequence>MTAAPERTETPPVWVCHFHILDSAAPVAATATLPNHTASPAQYRQVARDFGLINGVIAQPSIYGTDNGVTLHALEQLGGHYRAIGVVSPDCDRAELERFHHLGMRGVRFNQVQAGATETRDIPRLAERIADLGWHIQLHIAADALEPRVPMLRALPVRVVLDHIGRCSHGSPGNVRTLIDLYESENTWVKLSGPYHERDPDGSWHHSLSVARTLVATDPSRLVWGSDWRHVTEVDKPRFDGLFRFVQEAAKDDAALSRIFSRNPAQLYA</sequence>
<evidence type="ECO:0000313" key="2">
    <source>
        <dbReference type="EMBL" id="RDD65864.1"/>
    </source>
</evidence>
<dbReference type="InterPro" id="IPR032466">
    <property type="entry name" value="Metal_Hydrolase"/>
</dbReference>
<dbReference type="InterPro" id="IPR052358">
    <property type="entry name" value="Aro_Compnd_Degr_Hydrolases"/>
</dbReference>
<dbReference type="RefSeq" id="WP_114511428.1">
    <property type="nucleotide sequence ID" value="NZ_QPMK01000009.1"/>
</dbReference>
<evidence type="ECO:0000313" key="3">
    <source>
        <dbReference type="Proteomes" id="UP000253977"/>
    </source>
</evidence>
<name>A0A369TMG1_9RHOB</name>
<dbReference type="SUPFAM" id="SSF51556">
    <property type="entry name" value="Metallo-dependent hydrolases"/>
    <property type="match status" value="1"/>
</dbReference>
<dbReference type="PANTHER" id="PTHR35563">
    <property type="entry name" value="BARREL METAL-DEPENDENT HYDROLASE, PUTATIVE (AFU_ORTHOLOGUE AFUA_1G16240)-RELATED"/>
    <property type="match status" value="1"/>
</dbReference>
<dbReference type="EMBL" id="QPMK01000009">
    <property type="protein sequence ID" value="RDD65864.1"/>
    <property type="molecule type" value="Genomic_DNA"/>
</dbReference>
<reference evidence="2 3" key="1">
    <citation type="submission" date="2018-07" db="EMBL/GenBank/DDBJ databases">
        <title>Thalassococcus profundi sp. nov., a marine bacterium isolated from deep seawater of Okinawa Trough.</title>
        <authorList>
            <person name="Yu M."/>
        </authorList>
    </citation>
    <scope>NUCLEOTIDE SEQUENCE [LARGE SCALE GENOMIC DNA]</scope>
    <source>
        <strain evidence="2 3">WRAS1</strain>
    </source>
</reference>
<dbReference type="PANTHER" id="PTHR35563:SF2">
    <property type="entry name" value="BARREL METAL-DEPENDENT HYDROLASE, PUTATIVE (AFU_ORTHOLOGUE AFUA_1G16240)-RELATED"/>
    <property type="match status" value="1"/>
</dbReference>
<comment type="caution">
    <text evidence="2">The sequence shown here is derived from an EMBL/GenBank/DDBJ whole genome shotgun (WGS) entry which is preliminary data.</text>
</comment>
<dbReference type="InterPro" id="IPR006680">
    <property type="entry name" value="Amidohydro-rel"/>
</dbReference>
<protein>
    <submittedName>
        <fullName evidence="2">Amidohydrolase 2</fullName>
    </submittedName>
</protein>
<keyword evidence="2" id="KW-0378">Hydrolase</keyword>
<accession>A0A369TMG1</accession>
<proteinExistence type="predicted"/>
<feature type="domain" description="Amidohydrolase-related" evidence="1">
    <location>
        <begin position="16"/>
        <end position="268"/>
    </location>
</feature>
<dbReference type="Pfam" id="PF04909">
    <property type="entry name" value="Amidohydro_2"/>
    <property type="match status" value="1"/>
</dbReference>
<dbReference type="AlphaFoldDB" id="A0A369TMG1"/>
<dbReference type="Proteomes" id="UP000253977">
    <property type="component" value="Unassembled WGS sequence"/>
</dbReference>
<gene>
    <name evidence="2" type="ORF">DU478_13190</name>
</gene>
<dbReference type="OrthoDB" id="9787654at2"/>
<evidence type="ECO:0000259" key="1">
    <source>
        <dbReference type="Pfam" id="PF04909"/>
    </source>
</evidence>
<organism evidence="2 3">
    <name type="scientific">Thalassococcus profundi</name>
    <dbReference type="NCBI Taxonomy" id="2282382"/>
    <lineage>
        <taxon>Bacteria</taxon>
        <taxon>Pseudomonadati</taxon>
        <taxon>Pseudomonadota</taxon>
        <taxon>Alphaproteobacteria</taxon>
        <taxon>Rhodobacterales</taxon>
        <taxon>Roseobacteraceae</taxon>
        <taxon>Thalassococcus</taxon>
    </lineage>
</organism>
<dbReference type="GO" id="GO:0016787">
    <property type="term" value="F:hydrolase activity"/>
    <property type="evidence" value="ECO:0007669"/>
    <property type="project" value="UniProtKB-KW"/>
</dbReference>